<organism evidence="2 3">
    <name type="scientific">Parasponia andersonii</name>
    <name type="common">Sponia andersonii</name>
    <dbReference type="NCBI Taxonomy" id="3476"/>
    <lineage>
        <taxon>Eukaryota</taxon>
        <taxon>Viridiplantae</taxon>
        <taxon>Streptophyta</taxon>
        <taxon>Embryophyta</taxon>
        <taxon>Tracheophyta</taxon>
        <taxon>Spermatophyta</taxon>
        <taxon>Magnoliopsida</taxon>
        <taxon>eudicotyledons</taxon>
        <taxon>Gunneridae</taxon>
        <taxon>Pentapetalae</taxon>
        <taxon>rosids</taxon>
        <taxon>fabids</taxon>
        <taxon>Rosales</taxon>
        <taxon>Cannabaceae</taxon>
        <taxon>Parasponia</taxon>
    </lineage>
</organism>
<dbReference type="InterPro" id="IPR054722">
    <property type="entry name" value="PolX-like_BBD"/>
</dbReference>
<evidence type="ECO:0000313" key="2">
    <source>
        <dbReference type="EMBL" id="PON70009.1"/>
    </source>
</evidence>
<dbReference type="OrthoDB" id="1746033at2759"/>
<evidence type="ECO:0000313" key="3">
    <source>
        <dbReference type="Proteomes" id="UP000237105"/>
    </source>
</evidence>
<evidence type="ECO:0000259" key="1">
    <source>
        <dbReference type="Pfam" id="PF22936"/>
    </source>
</evidence>
<dbReference type="Pfam" id="PF22936">
    <property type="entry name" value="Pol_BBD"/>
    <property type="match status" value="1"/>
</dbReference>
<protein>
    <recommendedName>
        <fullName evidence="1">Retrovirus-related Pol polyprotein from transposon TNT 1-94-like beta-barrel domain-containing protein</fullName>
    </recommendedName>
</protein>
<proteinExistence type="predicted"/>
<dbReference type="AlphaFoldDB" id="A0A2P5D9P6"/>
<reference evidence="3" key="1">
    <citation type="submission" date="2016-06" db="EMBL/GenBank/DDBJ databases">
        <title>Parallel loss of symbiosis genes in relatives of nitrogen-fixing non-legume Parasponia.</title>
        <authorList>
            <person name="Van Velzen R."/>
            <person name="Holmer R."/>
            <person name="Bu F."/>
            <person name="Rutten L."/>
            <person name="Van Zeijl A."/>
            <person name="Liu W."/>
            <person name="Santuari L."/>
            <person name="Cao Q."/>
            <person name="Sharma T."/>
            <person name="Shen D."/>
            <person name="Roswanjaya Y."/>
            <person name="Wardhani T."/>
            <person name="Kalhor M.S."/>
            <person name="Jansen J."/>
            <person name="Van den Hoogen J."/>
            <person name="Gungor B."/>
            <person name="Hartog M."/>
            <person name="Hontelez J."/>
            <person name="Verver J."/>
            <person name="Yang W.-C."/>
            <person name="Schijlen E."/>
            <person name="Repin R."/>
            <person name="Schilthuizen M."/>
            <person name="Schranz E."/>
            <person name="Heidstra R."/>
            <person name="Miyata K."/>
            <person name="Fedorova E."/>
            <person name="Kohlen W."/>
            <person name="Bisseling T."/>
            <person name="Smit S."/>
            <person name="Geurts R."/>
        </authorList>
    </citation>
    <scope>NUCLEOTIDE SEQUENCE [LARGE SCALE GENOMIC DNA]</scope>
    <source>
        <strain evidence="3">cv. WU1-14</strain>
    </source>
</reference>
<sequence>MGQRPLPSLRETFSEVRREATRKKVMMGTSNNSTAISFALAVQGAHSQNYGNRARKERPWCDHCRKPGHTKDKCWMIHGKSADWKPSRFQNKRESRSNIAAVEEVDDKSQVQFDTAAFSKEQLDILQRMFGQLQPSATTSLVGTGTIAQKGNFLRALNAKCEQNSMWIVDSGAFDHMTGDETLFHSYSPSHGNFSARIADGTLSQVAGTGSIVISKDIVLKSVLLVLKLSYNLLSISKITRDMNCVAKFSNTCFFSGFEFGEDDWQC</sequence>
<keyword evidence="3" id="KW-1185">Reference proteome</keyword>
<dbReference type="EMBL" id="JXTB01000053">
    <property type="protein sequence ID" value="PON70009.1"/>
    <property type="molecule type" value="Genomic_DNA"/>
</dbReference>
<dbReference type="PANTHER" id="PTHR34222">
    <property type="entry name" value="GAG_PRE-INTEGRS DOMAIN-CONTAINING PROTEIN"/>
    <property type="match status" value="1"/>
</dbReference>
<accession>A0A2P5D9P6</accession>
<gene>
    <name evidence="2" type="ORF">PanWU01x14_084730</name>
</gene>
<dbReference type="Proteomes" id="UP000237105">
    <property type="component" value="Unassembled WGS sequence"/>
</dbReference>
<name>A0A2P5D9P6_PARAD</name>
<dbReference type="PANTHER" id="PTHR34222:SF91">
    <property type="match status" value="1"/>
</dbReference>
<comment type="caution">
    <text evidence="2">The sequence shown here is derived from an EMBL/GenBank/DDBJ whole genome shotgun (WGS) entry which is preliminary data.</text>
</comment>
<feature type="domain" description="Retrovirus-related Pol polyprotein from transposon TNT 1-94-like beta-barrel" evidence="1">
    <location>
        <begin position="167"/>
        <end position="241"/>
    </location>
</feature>